<comment type="caution">
    <text evidence="3">The sequence shown here is derived from an EMBL/GenBank/DDBJ whole genome shotgun (WGS) entry which is preliminary data.</text>
</comment>
<accession>A0A6L2LPH2</accession>
<sequence length="622" mass="70639">MDCLEFPLADEEYHKTYQRIVVSTQLEYNSSSEHSSMDDQTVSKVPNTKGTIKFKLDAQEITCTVDMFCDTLHLPMETPDNPFIAPFNIKVIKSFMQTDSIQYPRFTNLIIADLMKKFPSIPESLDEDYHSIKDDILLTVFVGVVVLMNQPKPVVSTQGTHRNTPRAHMTPTLTATSPQGKKRKQSSRETSSLRKSIKVTIKQKKQNTTLIPPPSDDRERDEMAEATLLSLTLHKTALAAEAQENVAKEQEKLAKEDIEEMVKGKEDEESYASTFVDSMLNDDIDDSGTRIKLESHKENPKVIDDDDDTPILTPNRSLRKDLSSDKTISAELTANVSPTTATISKYRSKSGFTSNTTKILPENIAGMCRRHGQICNHIKTKFVTREFFMGKIREVLDHCNNVVPELTFAKTNEMIKEEMPRLNTTLIPPPSDDSERDEMAEATLLSLTLHKTALAAEAQENVAKEQEKLAKEEIEEMVKGKEDEESYASTFVDSMLNDDIDDSGTMIELESHKENPKVIDDDDDVNDKEKQDEKKNDDNQPKYDDVEKTDDVARRKIMMQRIREVLDHYNNVVPELTFAKTNEMIKEEMPRLVNLAVQKVRETASINVPELISKNLPLMDQK</sequence>
<evidence type="ECO:0000256" key="1">
    <source>
        <dbReference type="SAM" id="Coils"/>
    </source>
</evidence>
<protein>
    <submittedName>
        <fullName evidence="3">Uncharacterized protein</fullName>
    </submittedName>
</protein>
<proteinExistence type="predicted"/>
<evidence type="ECO:0000256" key="2">
    <source>
        <dbReference type="SAM" id="MobiDB-lite"/>
    </source>
</evidence>
<name>A0A6L2LPH2_TANCI</name>
<evidence type="ECO:0000313" key="3">
    <source>
        <dbReference type="EMBL" id="GEU62867.1"/>
    </source>
</evidence>
<dbReference type="EMBL" id="BKCJ010004748">
    <property type="protein sequence ID" value="GEU62867.1"/>
    <property type="molecule type" value="Genomic_DNA"/>
</dbReference>
<feature type="coiled-coil region" evidence="1">
    <location>
        <begin position="455"/>
        <end position="484"/>
    </location>
</feature>
<feature type="compositionally biased region" description="Basic and acidic residues" evidence="2">
    <location>
        <begin position="509"/>
        <end position="519"/>
    </location>
</feature>
<organism evidence="3">
    <name type="scientific">Tanacetum cinerariifolium</name>
    <name type="common">Dalmatian daisy</name>
    <name type="synonym">Chrysanthemum cinerariifolium</name>
    <dbReference type="NCBI Taxonomy" id="118510"/>
    <lineage>
        <taxon>Eukaryota</taxon>
        <taxon>Viridiplantae</taxon>
        <taxon>Streptophyta</taxon>
        <taxon>Embryophyta</taxon>
        <taxon>Tracheophyta</taxon>
        <taxon>Spermatophyta</taxon>
        <taxon>Magnoliopsida</taxon>
        <taxon>eudicotyledons</taxon>
        <taxon>Gunneridae</taxon>
        <taxon>Pentapetalae</taxon>
        <taxon>asterids</taxon>
        <taxon>campanulids</taxon>
        <taxon>Asterales</taxon>
        <taxon>Asteraceae</taxon>
        <taxon>Asteroideae</taxon>
        <taxon>Anthemideae</taxon>
        <taxon>Anthemidinae</taxon>
        <taxon>Tanacetum</taxon>
    </lineage>
</organism>
<feature type="region of interest" description="Disordered" evidence="2">
    <location>
        <begin position="296"/>
        <end position="315"/>
    </location>
</feature>
<feature type="region of interest" description="Disordered" evidence="2">
    <location>
        <begin position="509"/>
        <end position="550"/>
    </location>
</feature>
<reference evidence="3" key="1">
    <citation type="journal article" date="2019" name="Sci. Rep.">
        <title>Draft genome of Tanacetum cinerariifolium, the natural source of mosquito coil.</title>
        <authorList>
            <person name="Yamashiro T."/>
            <person name="Shiraishi A."/>
            <person name="Satake H."/>
            <person name="Nakayama K."/>
        </authorList>
    </citation>
    <scope>NUCLEOTIDE SEQUENCE</scope>
</reference>
<keyword evidence="1" id="KW-0175">Coiled coil</keyword>
<feature type="coiled-coil region" evidence="1">
    <location>
        <begin position="239"/>
        <end position="268"/>
    </location>
</feature>
<feature type="compositionally biased region" description="Basic and acidic residues" evidence="2">
    <location>
        <begin position="527"/>
        <end position="550"/>
    </location>
</feature>
<feature type="region of interest" description="Disordered" evidence="2">
    <location>
        <begin position="154"/>
        <end position="198"/>
    </location>
</feature>
<dbReference type="AlphaFoldDB" id="A0A6L2LPH2"/>
<gene>
    <name evidence="3" type="ORF">Tci_034845</name>
</gene>